<feature type="compositionally biased region" description="Acidic residues" evidence="1">
    <location>
        <begin position="176"/>
        <end position="212"/>
    </location>
</feature>
<feature type="compositionally biased region" description="Basic and acidic residues" evidence="1">
    <location>
        <begin position="166"/>
        <end position="175"/>
    </location>
</feature>
<evidence type="ECO:0000313" key="3">
    <source>
        <dbReference type="EMBL" id="MDE47418.1"/>
    </source>
</evidence>
<feature type="compositionally biased region" description="Polar residues" evidence="1">
    <location>
        <begin position="138"/>
        <end position="147"/>
    </location>
</feature>
<feature type="compositionally biased region" description="Acidic residues" evidence="1">
    <location>
        <begin position="107"/>
        <end position="125"/>
    </location>
</feature>
<dbReference type="Pfam" id="PF17800">
    <property type="entry name" value="NPL"/>
    <property type="match status" value="1"/>
</dbReference>
<dbReference type="InterPro" id="IPR041232">
    <property type="entry name" value="NPL"/>
</dbReference>
<accession>A0A6G1SAJ6</accession>
<feature type="compositionally biased region" description="Acidic residues" evidence="1">
    <location>
        <begin position="219"/>
        <end position="237"/>
    </location>
</feature>
<sequence length="237" mass="26074">MFFGQEVKANQNKASAMTMDTDVKLSQAVLDPATKGNKKEPVCLMAEIQGKSFILAVLDPSQSWQCPLDLMLAAGTEVKFFLRGQGTVHLTGYEFLDDDDEDFELSMSSDDEMEEEEDDEQSPDEAESKHLAKKIKTKNSPATTNGVGNKHNAARVKNPPAAKMRASGDDNKMQDSDEDDSDDEDLSFGSGDDDDDDDDDEENDSDMDDVDLDGLSSDDGLDDDDDEQEDEEDDDSD</sequence>
<proteinExistence type="predicted"/>
<evidence type="ECO:0000256" key="1">
    <source>
        <dbReference type="SAM" id="MobiDB-lite"/>
    </source>
</evidence>
<evidence type="ECO:0000259" key="2">
    <source>
        <dbReference type="Pfam" id="PF17800"/>
    </source>
</evidence>
<dbReference type="AlphaFoldDB" id="A0A6G1SAJ6"/>
<protein>
    <submittedName>
        <fullName evidence="3">FK506-binding nuclear protein</fullName>
    </submittedName>
</protein>
<organism evidence="3">
    <name type="scientific">Aceria tosichella</name>
    <name type="common">wheat curl mite</name>
    <dbReference type="NCBI Taxonomy" id="561515"/>
    <lineage>
        <taxon>Eukaryota</taxon>
        <taxon>Metazoa</taxon>
        <taxon>Ecdysozoa</taxon>
        <taxon>Arthropoda</taxon>
        <taxon>Chelicerata</taxon>
        <taxon>Arachnida</taxon>
        <taxon>Acari</taxon>
        <taxon>Acariformes</taxon>
        <taxon>Trombidiformes</taxon>
        <taxon>Prostigmata</taxon>
        <taxon>Eupodina</taxon>
        <taxon>Eriophyoidea</taxon>
        <taxon>Eriophyidae</taxon>
        <taxon>Eriophyinae</taxon>
        <taxon>Aceriini</taxon>
        <taxon>Aceria</taxon>
    </lineage>
</organism>
<reference evidence="3" key="1">
    <citation type="submission" date="2018-10" db="EMBL/GenBank/DDBJ databases">
        <title>Transcriptome assembly of Aceria tosichella (Wheat curl mite) Type 2.</title>
        <authorList>
            <person name="Scully E.D."/>
            <person name="Geib S.M."/>
            <person name="Palmer N.A."/>
            <person name="Gupta A.K."/>
            <person name="Sarath G."/>
            <person name="Tatineni S."/>
        </authorList>
    </citation>
    <scope>NUCLEOTIDE SEQUENCE</scope>
    <source>
        <strain evidence="3">LincolnNE</strain>
    </source>
</reference>
<gene>
    <name evidence="3" type="primary">FKBP46</name>
    <name evidence="3" type="ORF">g.14728</name>
</gene>
<dbReference type="Gene3D" id="2.60.120.340">
    <property type="entry name" value="Nucleoplasmin core domain"/>
    <property type="match status" value="1"/>
</dbReference>
<dbReference type="EMBL" id="GGYP01002647">
    <property type="protein sequence ID" value="MDE47418.1"/>
    <property type="molecule type" value="Transcribed_RNA"/>
</dbReference>
<name>A0A6G1SAJ6_9ACAR</name>
<feature type="region of interest" description="Disordered" evidence="1">
    <location>
        <begin position="107"/>
        <end position="237"/>
    </location>
</feature>
<feature type="domain" description="Nucleoplasmin-like" evidence="2">
    <location>
        <begin position="2"/>
        <end position="93"/>
    </location>
</feature>